<sequence length="84" mass="8960">MKYELDKASSTLENCGVNVDFGHFLSTSLKEDAAMDEKSTDSLENGAYNCVHAMSTGGQYNPSGEPLVGQQGLPLDVLEFSVGL</sequence>
<comment type="caution">
    <text evidence="1">The sequence shown here is derived from an EMBL/GenBank/DDBJ whole genome shotgun (WGS) entry which is preliminary data.</text>
</comment>
<dbReference type="Proteomes" id="UP000805704">
    <property type="component" value="Chromosome 9"/>
</dbReference>
<proteinExistence type="predicted"/>
<dbReference type="EMBL" id="CM024797">
    <property type="protein sequence ID" value="KAG8000289.1"/>
    <property type="molecule type" value="Genomic_DNA"/>
</dbReference>
<evidence type="ECO:0000313" key="1">
    <source>
        <dbReference type="EMBL" id="KAG8000289.1"/>
    </source>
</evidence>
<organism evidence="1 2">
    <name type="scientific">Nibea albiflora</name>
    <name type="common">Yellow drum</name>
    <name type="synonym">Corvina albiflora</name>
    <dbReference type="NCBI Taxonomy" id="240163"/>
    <lineage>
        <taxon>Eukaryota</taxon>
        <taxon>Metazoa</taxon>
        <taxon>Chordata</taxon>
        <taxon>Craniata</taxon>
        <taxon>Vertebrata</taxon>
        <taxon>Euteleostomi</taxon>
        <taxon>Actinopterygii</taxon>
        <taxon>Neopterygii</taxon>
        <taxon>Teleostei</taxon>
        <taxon>Neoteleostei</taxon>
        <taxon>Acanthomorphata</taxon>
        <taxon>Eupercaria</taxon>
        <taxon>Sciaenidae</taxon>
        <taxon>Nibea</taxon>
    </lineage>
</organism>
<accession>A0ACB7EEH8</accession>
<evidence type="ECO:0000313" key="2">
    <source>
        <dbReference type="Proteomes" id="UP000805704"/>
    </source>
</evidence>
<protein>
    <submittedName>
        <fullName evidence="1">Uncharacterized protein</fullName>
    </submittedName>
</protein>
<gene>
    <name evidence="1" type="ORF">GBF38_002521</name>
</gene>
<keyword evidence="2" id="KW-1185">Reference proteome</keyword>
<reference evidence="1" key="1">
    <citation type="submission" date="2020-04" db="EMBL/GenBank/DDBJ databases">
        <title>A chromosome-scale assembly and high-density genetic map of the yellow drum (Nibea albiflora) genome.</title>
        <authorList>
            <person name="Xu D."/>
            <person name="Zhang W."/>
            <person name="Chen R."/>
            <person name="Tan P."/>
            <person name="Wang L."/>
            <person name="Song H."/>
            <person name="Tian L."/>
            <person name="Zhu Q."/>
            <person name="Wang B."/>
        </authorList>
    </citation>
    <scope>NUCLEOTIDE SEQUENCE</scope>
    <source>
        <strain evidence="1">ZJHYS-2018</strain>
    </source>
</reference>
<name>A0ACB7EEH8_NIBAL</name>